<keyword evidence="1" id="KW-1133">Transmembrane helix</keyword>
<proteinExistence type="predicted"/>
<evidence type="ECO:0000313" key="2">
    <source>
        <dbReference type="EMBL" id="RYB01454.1"/>
    </source>
</evidence>
<keyword evidence="3" id="KW-1185">Reference proteome</keyword>
<dbReference type="Proteomes" id="UP000289411">
    <property type="component" value="Unassembled WGS sequence"/>
</dbReference>
<comment type="caution">
    <text evidence="2">The sequence shown here is derived from an EMBL/GenBank/DDBJ whole genome shotgun (WGS) entry which is preliminary data.</text>
</comment>
<reference evidence="2 3" key="1">
    <citation type="submission" date="2018-09" db="EMBL/GenBank/DDBJ databases">
        <authorList>
            <person name="Grouzdev D.S."/>
            <person name="Krutkina M.S."/>
        </authorList>
    </citation>
    <scope>NUCLEOTIDE SEQUENCE [LARGE SCALE GENOMIC DNA]</scope>
    <source>
        <strain evidence="2 3">RmlP001</strain>
    </source>
</reference>
<keyword evidence="1" id="KW-0812">Transmembrane</keyword>
<feature type="transmembrane region" description="Helical" evidence="1">
    <location>
        <begin position="123"/>
        <end position="144"/>
    </location>
</feature>
<feature type="non-terminal residue" evidence="2">
    <location>
        <position position="1"/>
    </location>
</feature>
<accession>A0A4Q2R7I5</accession>
<dbReference type="RefSeq" id="WP_165361546.1">
    <property type="nucleotide sequence ID" value="NZ_QYBC01000040.1"/>
</dbReference>
<protein>
    <submittedName>
        <fullName evidence="2">Uncharacterized protein</fullName>
    </submittedName>
</protein>
<dbReference type="EMBL" id="QYBC01000040">
    <property type="protein sequence ID" value="RYB01454.1"/>
    <property type="molecule type" value="Genomic_DNA"/>
</dbReference>
<gene>
    <name evidence="2" type="ORF">D3272_26145</name>
</gene>
<name>A0A4Q2R7I5_9HYPH</name>
<organism evidence="2 3">
    <name type="scientific">Lichenibacterium ramalinae</name>
    <dbReference type="NCBI Taxonomy" id="2316527"/>
    <lineage>
        <taxon>Bacteria</taxon>
        <taxon>Pseudomonadati</taxon>
        <taxon>Pseudomonadota</taxon>
        <taxon>Alphaproteobacteria</taxon>
        <taxon>Hyphomicrobiales</taxon>
        <taxon>Lichenihabitantaceae</taxon>
        <taxon>Lichenibacterium</taxon>
    </lineage>
</organism>
<feature type="transmembrane region" description="Helical" evidence="1">
    <location>
        <begin position="97"/>
        <end position="117"/>
    </location>
</feature>
<sequence length="148" mass="16540">GHLGIVTQNIGDKFIVLPQLEPIAKADFTRLTGPSLQPYKGQHGYQTAIWPIKHHLQKTYAEVRMDARVGTEKEEGYRLLPQATAVVLRSLERRHRFVDIAILIVVVINATSIFLVNNKLIDNVQGLVCNLLSSLIVGLCALYANRSR</sequence>
<reference evidence="2 3" key="2">
    <citation type="submission" date="2019-02" db="EMBL/GenBank/DDBJ databases">
        <title>'Lichenibacterium ramalinii' gen. nov. sp. nov., 'Lichenibacterium minor' gen. nov. sp. nov.</title>
        <authorList>
            <person name="Pankratov T."/>
        </authorList>
    </citation>
    <scope>NUCLEOTIDE SEQUENCE [LARGE SCALE GENOMIC DNA]</scope>
    <source>
        <strain evidence="2 3">RmlP001</strain>
    </source>
</reference>
<dbReference type="AlphaFoldDB" id="A0A4Q2R7I5"/>
<evidence type="ECO:0000256" key="1">
    <source>
        <dbReference type="SAM" id="Phobius"/>
    </source>
</evidence>
<keyword evidence="1" id="KW-0472">Membrane</keyword>
<evidence type="ECO:0000313" key="3">
    <source>
        <dbReference type="Proteomes" id="UP000289411"/>
    </source>
</evidence>